<gene>
    <name evidence="1" type="ORF">ASIM_LOCUS20899</name>
</gene>
<name>A0A0M3KKK1_ANISI</name>
<reference evidence="1 2" key="2">
    <citation type="submission" date="2018-11" db="EMBL/GenBank/DDBJ databases">
        <authorList>
            <consortium name="Pathogen Informatics"/>
        </authorList>
    </citation>
    <scope>NUCLEOTIDE SEQUENCE [LARGE SCALE GENOMIC DNA]</scope>
</reference>
<dbReference type="Proteomes" id="UP000267096">
    <property type="component" value="Unassembled WGS sequence"/>
</dbReference>
<keyword evidence="2" id="KW-1185">Reference proteome</keyword>
<proteinExistence type="predicted"/>
<dbReference type="OrthoDB" id="5848975at2759"/>
<accession>A0A0M3KKK1</accession>
<evidence type="ECO:0000313" key="2">
    <source>
        <dbReference type="Proteomes" id="UP000267096"/>
    </source>
</evidence>
<reference evidence="3" key="1">
    <citation type="submission" date="2017-02" db="UniProtKB">
        <authorList>
            <consortium name="WormBaseParasite"/>
        </authorList>
    </citation>
    <scope>IDENTIFICATION</scope>
</reference>
<protein>
    <submittedName>
        <fullName evidence="3">FAS1 domain-containing protein</fullName>
    </submittedName>
</protein>
<organism evidence="3">
    <name type="scientific">Anisakis simplex</name>
    <name type="common">Herring worm</name>
    <dbReference type="NCBI Taxonomy" id="6269"/>
    <lineage>
        <taxon>Eukaryota</taxon>
        <taxon>Metazoa</taxon>
        <taxon>Ecdysozoa</taxon>
        <taxon>Nematoda</taxon>
        <taxon>Chromadorea</taxon>
        <taxon>Rhabditida</taxon>
        <taxon>Spirurina</taxon>
        <taxon>Ascaridomorpha</taxon>
        <taxon>Ascaridoidea</taxon>
        <taxon>Anisakidae</taxon>
        <taxon>Anisakis</taxon>
        <taxon>Anisakis simplex complex</taxon>
    </lineage>
</organism>
<dbReference type="WBParaSite" id="ASIM_0002153201-mRNA-1">
    <property type="protein sequence ID" value="ASIM_0002153201-mRNA-1"/>
    <property type="gene ID" value="ASIM_0002153201"/>
</dbReference>
<sequence>MNEFSNGTQTLINLFTKNTSLLYRLVQRLDATNLRHTYYLVTPNETMFATVDEKMNEFSNGTQTLINLFTKNTSLLYRLVQRLDATNL</sequence>
<dbReference type="AlphaFoldDB" id="A0A0M3KKK1"/>
<dbReference type="EMBL" id="UYRR01041262">
    <property type="protein sequence ID" value="VDK80853.1"/>
    <property type="molecule type" value="Genomic_DNA"/>
</dbReference>
<evidence type="ECO:0000313" key="3">
    <source>
        <dbReference type="WBParaSite" id="ASIM_0002153201-mRNA-1"/>
    </source>
</evidence>
<evidence type="ECO:0000313" key="1">
    <source>
        <dbReference type="EMBL" id="VDK80853.1"/>
    </source>
</evidence>